<feature type="compositionally biased region" description="Low complexity" evidence="5">
    <location>
        <begin position="248"/>
        <end position="267"/>
    </location>
</feature>
<feature type="compositionally biased region" description="Low complexity" evidence="5">
    <location>
        <begin position="827"/>
        <end position="843"/>
    </location>
</feature>
<keyword evidence="3 4" id="KW-0418">Kinase</keyword>
<keyword evidence="2 4" id="KW-0808">Transferase</keyword>
<sequence>MSTVKSFSPLPPSPTSSTSSFNESHTHYLSSGIGRKVAASLQLFKESGHENDHSTLIQSSVDRVREGQQPQVNRPDWSELSNYKGDRQRDRDKGGEKQKEQREYSSKSSPALERVRTRNEPRNPQVKLERPKSQSSEIFSQLLDWKIASHERSEPSVDSLPDTQSPLQQHQPHPQYPKKDRGRTKERDRNYSEDRQWEVVTDKGQRIEIPSPPSPPPVPTSPSSSLSTTITLLERRHTSSSKPPQPQSPFTSTSKSSRSRITPSSPILNHELPSVPVQDSGLSHRLQYSQAVPPPAAPVTPVTVPSPRRAVTPYSPWTTDDETWDDSASVTTFSTATTFARPESLGPDPDALLSHVQPGLSPASTPAVEDSSIHEEQAGTDAEEADDERDLVDLELPHVPLKPFKNQVGGHSAIYKFTKRAPLVSRENLFYEAVEREAPPLLAFIPRYLGVMLVNYRRVRHSSPSQANKAPPTPPPDQVVPPRSAQYSIPRNTPSSTSRSYRKADSGEWGDMHNSRNSIYHNNHNGLEGDDTDTELPEVPLDRNWHMIPEWLLRGRRTSPKLREGSRERFSDLFVSGSTPSLPTPLPNFRSGNCSHHSKADFDVTGIANSSTALSSGTISSEGIITPVAGSPVKEAPIWNDKKLQESFGTPRPPLWPERTSHSTHSIPLTIPPPLSHSASTPGAFSSQPSTASWRSFGGTGSTMVNTKLKDHVFETILKRFRKKGCQRGLHRHGYTNGTECDTETEKPRVGRLRRRIDRSQMNASTGVAGGLARLREEESMLRRVQSEEVLSSPERRRDRSRRSDSVGLCTCELESRFLTSNQPRTSLSPSSHSDLQSSTLSHSHSHPEILVHGTHNHAQYALRPYCHSVPPHAPHFSHEAEDFSRQQHFILMEDLTGRLKYPCVLDLKMGTRQFGVDATPAKKKSQRKKCDRTTSRTLGVRICGMQVWNHATQSYVVQNKYTGREIKTEGFRSVFASFFHDGNQLLIHHVPTLLQKLYALARIVYRLTGYRFYGCSLLFIYEGDHDVQTAYAKCLSESPSSRSKRGESLDRYALRQEGRELRRHRRQQQNIQKMISTPVSSPSLHPPLRRAHSEDCLVASTAGSRCANPGRRKRGELNIRIVDFAHTTTGQDYLVAPPSTSPQINGLPSSATARETTDKGYQADIDPLSGLIYARFPPRHPEQPDLGFLFGLKSVVETLHDMWNEERARRLKIRDKEQLGPLPDEGREIFDVIFGAPGFPGEIDPGMLST</sequence>
<feature type="compositionally biased region" description="Low complexity" evidence="5">
    <location>
        <begin position="299"/>
        <end position="313"/>
    </location>
</feature>
<evidence type="ECO:0000256" key="5">
    <source>
        <dbReference type="SAM" id="MobiDB-lite"/>
    </source>
</evidence>
<proteinExistence type="inferred from homology"/>
<dbReference type="GO" id="GO:0005634">
    <property type="term" value="C:nucleus"/>
    <property type="evidence" value="ECO:0007669"/>
    <property type="project" value="TreeGrafter"/>
</dbReference>
<evidence type="ECO:0000256" key="1">
    <source>
        <dbReference type="ARBA" id="ARBA00007374"/>
    </source>
</evidence>
<dbReference type="EMBL" id="BPWL01000002">
    <property type="protein sequence ID" value="GJJ07628.1"/>
    <property type="molecule type" value="Genomic_DNA"/>
</dbReference>
<dbReference type="PANTHER" id="PTHR12400:SF21">
    <property type="entry name" value="KINASE"/>
    <property type="match status" value="1"/>
</dbReference>
<feature type="region of interest" description="Disordered" evidence="5">
    <location>
        <begin position="149"/>
        <end position="325"/>
    </location>
</feature>
<dbReference type="GO" id="GO:0000824">
    <property type="term" value="F:inositol-1,4,5,6-tetrakisphosphate 3-kinase activity"/>
    <property type="evidence" value="ECO:0007669"/>
    <property type="project" value="TreeGrafter"/>
</dbReference>
<dbReference type="GO" id="GO:0032958">
    <property type="term" value="P:inositol phosphate biosynthetic process"/>
    <property type="evidence" value="ECO:0007669"/>
    <property type="project" value="InterPro"/>
</dbReference>
<feature type="compositionally biased region" description="Basic and acidic residues" evidence="5">
    <location>
        <begin position="113"/>
        <end position="132"/>
    </location>
</feature>
<feature type="region of interest" description="Disordered" evidence="5">
    <location>
        <begin position="44"/>
        <end position="137"/>
    </location>
</feature>
<comment type="caution">
    <text evidence="6">The sequence shown here is derived from an EMBL/GenBank/DDBJ whole genome shotgun (WGS) entry which is preliminary data.</text>
</comment>
<feature type="compositionally biased region" description="Polar residues" evidence="5">
    <location>
        <begin position="485"/>
        <end position="499"/>
    </location>
</feature>
<evidence type="ECO:0000313" key="6">
    <source>
        <dbReference type="EMBL" id="GJJ07628.1"/>
    </source>
</evidence>
<dbReference type="Gene3D" id="3.30.470.160">
    <property type="entry name" value="Inositol polyphosphate kinase"/>
    <property type="match status" value="1"/>
</dbReference>
<dbReference type="PANTHER" id="PTHR12400">
    <property type="entry name" value="INOSITOL POLYPHOSPHATE KINASE"/>
    <property type="match status" value="1"/>
</dbReference>
<dbReference type="EC" id="2.7.-.-" evidence="4"/>
<gene>
    <name evidence="6" type="ORF">Clacol_001832</name>
</gene>
<dbReference type="GO" id="GO:0008440">
    <property type="term" value="F:inositol-1,4,5-trisphosphate 3-kinase activity"/>
    <property type="evidence" value="ECO:0007669"/>
    <property type="project" value="TreeGrafter"/>
</dbReference>
<feature type="compositionally biased region" description="Basic and acidic residues" evidence="5">
    <location>
        <begin position="502"/>
        <end position="514"/>
    </location>
</feature>
<feature type="region of interest" description="Disordered" evidence="5">
    <location>
        <begin position="355"/>
        <end position="387"/>
    </location>
</feature>
<feature type="region of interest" description="Disordered" evidence="5">
    <location>
        <begin position="1133"/>
        <end position="1157"/>
    </location>
</feature>
<reference evidence="6" key="1">
    <citation type="submission" date="2021-10" db="EMBL/GenBank/DDBJ databases">
        <title>De novo Genome Assembly of Clathrus columnatus (Basidiomycota, Fungi) Using Illumina and Nanopore Sequence Data.</title>
        <authorList>
            <person name="Ogiso-Tanaka E."/>
            <person name="Itagaki H."/>
            <person name="Hosoya T."/>
            <person name="Hosaka K."/>
        </authorList>
    </citation>
    <scope>NUCLEOTIDE SEQUENCE</scope>
    <source>
        <strain evidence="6">MO-923</strain>
    </source>
</reference>
<dbReference type="SUPFAM" id="SSF56104">
    <property type="entry name" value="SAICAR synthase-like"/>
    <property type="match status" value="1"/>
</dbReference>
<dbReference type="InterPro" id="IPR005522">
    <property type="entry name" value="IPK"/>
</dbReference>
<dbReference type="GO" id="GO:0005737">
    <property type="term" value="C:cytoplasm"/>
    <property type="evidence" value="ECO:0007669"/>
    <property type="project" value="TreeGrafter"/>
</dbReference>
<accession>A0AAV5A338</accession>
<organism evidence="6 7">
    <name type="scientific">Clathrus columnatus</name>
    <dbReference type="NCBI Taxonomy" id="1419009"/>
    <lineage>
        <taxon>Eukaryota</taxon>
        <taxon>Fungi</taxon>
        <taxon>Dikarya</taxon>
        <taxon>Basidiomycota</taxon>
        <taxon>Agaricomycotina</taxon>
        <taxon>Agaricomycetes</taxon>
        <taxon>Phallomycetidae</taxon>
        <taxon>Phallales</taxon>
        <taxon>Clathraceae</taxon>
        <taxon>Clathrus</taxon>
    </lineage>
</organism>
<feature type="compositionally biased region" description="Low complexity" evidence="5">
    <location>
        <begin position="221"/>
        <end position="232"/>
    </location>
</feature>
<feature type="compositionally biased region" description="Polar residues" evidence="5">
    <location>
        <begin position="515"/>
        <end position="525"/>
    </location>
</feature>
<feature type="compositionally biased region" description="Pro residues" evidence="5">
    <location>
        <begin position="210"/>
        <end position="220"/>
    </location>
</feature>
<protein>
    <recommendedName>
        <fullName evidence="4">Kinase</fullName>
        <ecNumber evidence="4">2.7.-.-</ecNumber>
    </recommendedName>
</protein>
<feature type="region of interest" description="Disordered" evidence="5">
    <location>
        <begin position="1"/>
        <end position="29"/>
    </location>
</feature>
<dbReference type="InterPro" id="IPR038286">
    <property type="entry name" value="IPK_sf"/>
</dbReference>
<comment type="similarity">
    <text evidence="1 4">Belongs to the inositol phosphokinase (IPK) family.</text>
</comment>
<name>A0AAV5A338_9AGAM</name>
<feature type="compositionally biased region" description="Basic and acidic residues" evidence="5">
    <location>
        <begin position="177"/>
        <end position="206"/>
    </location>
</feature>
<feature type="compositionally biased region" description="Low complexity" evidence="5">
    <location>
        <begin position="164"/>
        <end position="173"/>
    </location>
</feature>
<evidence type="ECO:0000313" key="7">
    <source>
        <dbReference type="Proteomes" id="UP001050691"/>
    </source>
</evidence>
<evidence type="ECO:0000256" key="3">
    <source>
        <dbReference type="ARBA" id="ARBA00022777"/>
    </source>
</evidence>
<dbReference type="AlphaFoldDB" id="A0AAV5A338"/>
<evidence type="ECO:0000256" key="4">
    <source>
        <dbReference type="RuleBase" id="RU363090"/>
    </source>
</evidence>
<evidence type="ECO:0000256" key="2">
    <source>
        <dbReference type="ARBA" id="ARBA00022679"/>
    </source>
</evidence>
<feature type="region of interest" description="Disordered" evidence="5">
    <location>
        <begin position="821"/>
        <end position="845"/>
    </location>
</feature>
<dbReference type="Pfam" id="PF03770">
    <property type="entry name" value="IPK"/>
    <property type="match status" value="1"/>
</dbReference>
<keyword evidence="7" id="KW-1185">Reference proteome</keyword>
<feature type="compositionally biased region" description="Polar residues" evidence="5">
    <location>
        <begin position="1142"/>
        <end position="1155"/>
    </location>
</feature>
<dbReference type="Proteomes" id="UP001050691">
    <property type="component" value="Unassembled WGS sequence"/>
</dbReference>
<dbReference type="GO" id="GO:0046854">
    <property type="term" value="P:phosphatidylinositol phosphate biosynthetic process"/>
    <property type="evidence" value="ECO:0007669"/>
    <property type="project" value="TreeGrafter"/>
</dbReference>
<feature type="region of interest" description="Disordered" evidence="5">
    <location>
        <begin position="463"/>
        <end position="538"/>
    </location>
</feature>
<feature type="compositionally biased region" description="Basic and acidic residues" evidence="5">
    <location>
        <begin position="84"/>
        <end position="105"/>
    </location>
</feature>